<dbReference type="PANTHER" id="PTHR11404:SF6">
    <property type="entry name" value="SUPEROXIDE DISMUTASE [MN], MITOCHONDRIAL"/>
    <property type="match status" value="1"/>
</dbReference>
<feature type="binding site" evidence="5">
    <location>
        <position position="25"/>
    </location>
    <ligand>
        <name>Mn(2+)</name>
        <dbReference type="ChEBI" id="CHEBI:29035"/>
    </ligand>
</feature>
<feature type="binding site" evidence="5">
    <location>
        <position position="166"/>
    </location>
    <ligand>
        <name>Mn(2+)</name>
        <dbReference type="ChEBI" id="CHEBI:29035"/>
    </ligand>
</feature>
<sequence length="202" mass="23887">MKKFEERKFNIPRLKGISEKNIEEHLKLYSGYVKNTNSILEKIPEYRKYATEDAFAPYVVGELGRRFSFEYNGMRNHEVYFSSFEEGSRPLSEKSELRKVVEKEWGSFDSWQNEFKTQATSTRGVGWQTLWYDPKNDRLLNSWIDEQHFGLLNGCAMILGLDMWEHAFVADYQPSGKKQYVEDFFANLNWDVIEENFKIASN</sequence>
<reference evidence="7 8" key="1">
    <citation type="submission" date="2017-09" db="EMBL/GenBank/DDBJ databases">
        <title>Depth-based differentiation of microbial function through sediment-hosted aquifers and enrichment of novel symbionts in the deep terrestrial subsurface.</title>
        <authorList>
            <person name="Probst A.J."/>
            <person name="Ladd B."/>
            <person name="Jarett J.K."/>
            <person name="Geller-Mcgrath D.E."/>
            <person name="Sieber C.M."/>
            <person name="Emerson J.B."/>
            <person name="Anantharaman K."/>
            <person name="Thomas B.C."/>
            <person name="Malmstrom R."/>
            <person name="Stieglmeier M."/>
            <person name="Klingl A."/>
            <person name="Woyke T."/>
            <person name="Ryan C.M."/>
            <person name="Banfield J.F."/>
        </authorList>
    </citation>
    <scope>NUCLEOTIDE SEQUENCE [LARGE SCALE GENOMIC DNA]</scope>
    <source>
        <strain evidence="7">CG11_big_fil_rev_8_21_14_0_20_40_24</strain>
    </source>
</reference>
<name>A0A2H0K886_9BACT</name>
<dbReference type="InterPro" id="IPR019832">
    <property type="entry name" value="Mn/Fe_SOD_C"/>
</dbReference>
<comment type="caution">
    <text evidence="7">The sequence shown here is derived from an EMBL/GenBank/DDBJ whole genome shotgun (WGS) entry which is preliminary data.</text>
</comment>
<evidence type="ECO:0000313" key="7">
    <source>
        <dbReference type="EMBL" id="PIQ66783.1"/>
    </source>
</evidence>
<dbReference type="SUPFAM" id="SSF46609">
    <property type="entry name" value="Fe,Mn superoxide dismutase (SOD), N-terminal domain"/>
    <property type="match status" value="1"/>
</dbReference>
<evidence type="ECO:0000256" key="3">
    <source>
        <dbReference type="ARBA" id="ARBA00022723"/>
    </source>
</evidence>
<dbReference type="GO" id="GO:0046872">
    <property type="term" value="F:metal ion binding"/>
    <property type="evidence" value="ECO:0007669"/>
    <property type="project" value="UniProtKB-KW"/>
</dbReference>
<gene>
    <name evidence="7" type="ORF">COV95_02385</name>
</gene>
<dbReference type="AlphaFoldDB" id="A0A2H0K886"/>
<keyword evidence="3 5" id="KW-0479">Metal-binding</keyword>
<dbReference type="SUPFAM" id="SSF54719">
    <property type="entry name" value="Fe,Mn superoxide dismutase (SOD), C-terminal domain"/>
    <property type="match status" value="1"/>
</dbReference>
<dbReference type="InterPro" id="IPR036314">
    <property type="entry name" value="SOD_C_sf"/>
</dbReference>
<dbReference type="Pfam" id="PF02777">
    <property type="entry name" value="Sod_Fe_C"/>
    <property type="match status" value="1"/>
</dbReference>
<dbReference type="EC" id="1.15.1.1" evidence="2"/>
<protein>
    <recommendedName>
        <fullName evidence="2">superoxide dismutase</fullName>
        <ecNumber evidence="2">1.15.1.1</ecNumber>
    </recommendedName>
</protein>
<evidence type="ECO:0000256" key="1">
    <source>
        <dbReference type="ARBA" id="ARBA00008714"/>
    </source>
</evidence>
<dbReference type="InterPro" id="IPR001189">
    <property type="entry name" value="Mn/Fe_SOD"/>
</dbReference>
<evidence type="ECO:0000256" key="2">
    <source>
        <dbReference type="ARBA" id="ARBA00012682"/>
    </source>
</evidence>
<dbReference type="InterPro" id="IPR036324">
    <property type="entry name" value="Mn/Fe_SOD_N_sf"/>
</dbReference>
<proteinExistence type="inferred from homology"/>
<dbReference type="GO" id="GO:0004784">
    <property type="term" value="F:superoxide dismutase activity"/>
    <property type="evidence" value="ECO:0007669"/>
    <property type="project" value="UniProtKB-EC"/>
</dbReference>
<dbReference type="Gene3D" id="3.55.40.20">
    <property type="entry name" value="Iron/manganese superoxide dismutase, C-terminal domain"/>
    <property type="match status" value="1"/>
</dbReference>
<dbReference type="Proteomes" id="UP000229834">
    <property type="component" value="Unassembled WGS sequence"/>
</dbReference>
<keyword evidence="4" id="KW-0560">Oxidoreductase</keyword>
<organism evidence="7 8">
    <name type="scientific">Candidatus Zambryskibacteria bacterium CG11_big_fil_rev_8_21_14_0_20_40_24</name>
    <dbReference type="NCBI Taxonomy" id="1975116"/>
    <lineage>
        <taxon>Bacteria</taxon>
        <taxon>Candidatus Zambryskiibacteriota</taxon>
    </lineage>
</organism>
<dbReference type="EMBL" id="PCVC01000066">
    <property type="protein sequence ID" value="PIQ66783.1"/>
    <property type="molecule type" value="Genomic_DNA"/>
</dbReference>
<feature type="binding site" evidence="5">
    <location>
        <position position="77"/>
    </location>
    <ligand>
        <name>Mn(2+)</name>
        <dbReference type="ChEBI" id="CHEBI:29035"/>
    </ligand>
</feature>
<evidence type="ECO:0000256" key="5">
    <source>
        <dbReference type="PIRSR" id="PIRSR000349-1"/>
    </source>
</evidence>
<dbReference type="InterPro" id="IPR050265">
    <property type="entry name" value="Fe/Mn_Superoxide_Dismutase"/>
</dbReference>
<dbReference type="PIRSF" id="PIRSF000349">
    <property type="entry name" value="SODismutase"/>
    <property type="match status" value="1"/>
</dbReference>
<evidence type="ECO:0000259" key="6">
    <source>
        <dbReference type="Pfam" id="PF02777"/>
    </source>
</evidence>
<dbReference type="PANTHER" id="PTHR11404">
    <property type="entry name" value="SUPEROXIDE DISMUTASE 2"/>
    <property type="match status" value="1"/>
</dbReference>
<accession>A0A2H0K886</accession>
<evidence type="ECO:0000256" key="4">
    <source>
        <dbReference type="ARBA" id="ARBA00023002"/>
    </source>
</evidence>
<dbReference type="Gene3D" id="1.10.287.990">
    <property type="entry name" value="Fe,Mn superoxide dismutase (SOD) domain"/>
    <property type="match status" value="1"/>
</dbReference>
<evidence type="ECO:0000313" key="8">
    <source>
        <dbReference type="Proteomes" id="UP000229834"/>
    </source>
</evidence>
<comment type="similarity">
    <text evidence="1">Belongs to the iron/manganese superoxide dismutase family.</text>
</comment>
<feature type="domain" description="Manganese/iron superoxide dismutase C-terminal" evidence="6">
    <location>
        <begin position="94"/>
        <end position="195"/>
    </location>
</feature>
<feature type="binding site" evidence="5">
    <location>
        <position position="162"/>
    </location>
    <ligand>
        <name>Mn(2+)</name>
        <dbReference type="ChEBI" id="CHEBI:29035"/>
    </ligand>
</feature>